<dbReference type="PANTHER" id="PTHR23112:SF47">
    <property type="entry name" value="G-PROTEIN COUPLED RECEPTOR 157"/>
    <property type="match status" value="1"/>
</dbReference>
<feature type="signal peptide" evidence="6">
    <location>
        <begin position="1"/>
        <end position="17"/>
    </location>
</feature>
<dbReference type="GO" id="GO:0005886">
    <property type="term" value="C:plasma membrane"/>
    <property type="evidence" value="ECO:0007669"/>
    <property type="project" value="TreeGrafter"/>
</dbReference>
<reference evidence="8" key="2">
    <citation type="journal article" date="2021" name="Genome Biol. Evol.">
        <title>Developing a high-quality reference genome for a parasitic bivalve with doubly uniparental inheritance (Bivalvia: Unionida).</title>
        <authorList>
            <person name="Smith C.H."/>
        </authorList>
    </citation>
    <scope>NUCLEOTIDE SEQUENCE</scope>
    <source>
        <strain evidence="8">CHS0354</strain>
        <tissue evidence="8">Mantle</tissue>
    </source>
</reference>
<dbReference type="SUPFAM" id="SSF81321">
    <property type="entry name" value="Family A G protein-coupled receptor-like"/>
    <property type="match status" value="1"/>
</dbReference>
<dbReference type="GO" id="GO:0007166">
    <property type="term" value="P:cell surface receptor signaling pathway"/>
    <property type="evidence" value="ECO:0007669"/>
    <property type="project" value="InterPro"/>
</dbReference>
<name>A0AAE0VZS9_9BIVA</name>
<feature type="domain" description="G-protein coupled receptors family 2 profile 2" evidence="7">
    <location>
        <begin position="1"/>
        <end position="182"/>
    </location>
</feature>
<evidence type="ECO:0000256" key="5">
    <source>
        <dbReference type="SAM" id="Phobius"/>
    </source>
</evidence>
<keyword evidence="6" id="KW-0732">Signal</keyword>
<dbReference type="AlphaFoldDB" id="A0AAE0VZS9"/>
<keyword evidence="4 5" id="KW-0472">Membrane</keyword>
<feature type="transmembrane region" description="Helical" evidence="5">
    <location>
        <begin position="88"/>
        <end position="107"/>
    </location>
</feature>
<dbReference type="Gene3D" id="1.20.1070.10">
    <property type="entry name" value="Rhodopsin 7-helix transmembrane proteins"/>
    <property type="match status" value="1"/>
</dbReference>
<keyword evidence="2 5" id="KW-0812">Transmembrane</keyword>
<accession>A0AAE0VZS9</accession>
<reference evidence="8" key="1">
    <citation type="journal article" date="2021" name="Genome Biol. Evol.">
        <title>A High-Quality Reference Genome for a Parasitic Bivalve with Doubly Uniparental Inheritance (Bivalvia: Unionida).</title>
        <authorList>
            <person name="Smith C.H."/>
        </authorList>
    </citation>
    <scope>NUCLEOTIDE SEQUENCE</scope>
    <source>
        <strain evidence="8">CHS0354</strain>
    </source>
</reference>
<dbReference type="GO" id="GO:0007189">
    <property type="term" value="P:adenylate cyclase-activating G protein-coupled receptor signaling pathway"/>
    <property type="evidence" value="ECO:0007669"/>
    <property type="project" value="TreeGrafter"/>
</dbReference>
<feature type="chain" id="PRO_5042196647" description="G-protein coupled receptors family 2 profile 2 domain-containing protein" evidence="6">
    <location>
        <begin position="18"/>
        <end position="225"/>
    </location>
</feature>
<evidence type="ECO:0000313" key="8">
    <source>
        <dbReference type="EMBL" id="KAK3596206.1"/>
    </source>
</evidence>
<protein>
    <recommendedName>
        <fullName evidence="7">G-protein coupled receptors family 2 profile 2 domain-containing protein</fullName>
    </recommendedName>
</protein>
<dbReference type="InterPro" id="IPR017981">
    <property type="entry name" value="GPCR_2-like_7TM"/>
</dbReference>
<evidence type="ECO:0000256" key="2">
    <source>
        <dbReference type="ARBA" id="ARBA00022692"/>
    </source>
</evidence>
<comment type="subcellular location">
    <subcellularLocation>
        <location evidence="1">Membrane</location>
        <topology evidence="1">Multi-pass membrane protein</topology>
    </subcellularLocation>
</comment>
<dbReference type="PANTHER" id="PTHR23112">
    <property type="entry name" value="G PROTEIN-COUPLED RECEPTOR 157-RELATED"/>
    <property type="match status" value="1"/>
</dbReference>
<organism evidence="8 9">
    <name type="scientific">Potamilus streckersoni</name>
    <dbReference type="NCBI Taxonomy" id="2493646"/>
    <lineage>
        <taxon>Eukaryota</taxon>
        <taxon>Metazoa</taxon>
        <taxon>Spiralia</taxon>
        <taxon>Lophotrochozoa</taxon>
        <taxon>Mollusca</taxon>
        <taxon>Bivalvia</taxon>
        <taxon>Autobranchia</taxon>
        <taxon>Heteroconchia</taxon>
        <taxon>Palaeoheterodonta</taxon>
        <taxon>Unionida</taxon>
        <taxon>Unionoidea</taxon>
        <taxon>Unionidae</taxon>
        <taxon>Ambleminae</taxon>
        <taxon>Lampsilini</taxon>
        <taxon>Potamilus</taxon>
    </lineage>
</organism>
<dbReference type="PROSITE" id="PS50261">
    <property type="entry name" value="G_PROTEIN_RECEP_F2_4"/>
    <property type="match status" value="1"/>
</dbReference>
<feature type="transmembrane region" description="Helical" evidence="5">
    <location>
        <begin position="128"/>
        <end position="148"/>
    </location>
</feature>
<dbReference type="GO" id="GO:0004930">
    <property type="term" value="F:G protein-coupled receptor activity"/>
    <property type="evidence" value="ECO:0007669"/>
    <property type="project" value="TreeGrafter"/>
</dbReference>
<keyword evidence="9" id="KW-1185">Reference proteome</keyword>
<proteinExistence type="predicted"/>
<evidence type="ECO:0000313" key="9">
    <source>
        <dbReference type="Proteomes" id="UP001195483"/>
    </source>
</evidence>
<sequence length="225" mass="26094">MASFFWTLVITAHMMVAIQFQSHITRSVILQVLYHAVCWGIPGTITSLAGSERVLGPSYNVTGTWCFIKDNLPPKQNTKWILIAGKGWEILCYILSLSILVLLKLKLYFSRRRLRELNADLRDEDTHYLYLWLLLWLLRVWGTIRFLLVWFDVHDPDFLLILQSIGDNAQAFGNCILFCFLDKEVMQHIKNKCISPRFEEDEYERLIPTSEGSANNEKGVSYSTV</sequence>
<dbReference type="EMBL" id="JAEAOA010001005">
    <property type="protein sequence ID" value="KAK3596206.1"/>
    <property type="molecule type" value="Genomic_DNA"/>
</dbReference>
<keyword evidence="3 5" id="KW-1133">Transmembrane helix</keyword>
<feature type="transmembrane region" description="Helical" evidence="5">
    <location>
        <begin position="160"/>
        <end position="181"/>
    </location>
</feature>
<evidence type="ECO:0000256" key="3">
    <source>
        <dbReference type="ARBA" id="ARBA00022989"/>
    </source>
</evidence>
<evidence type="ECO:0000259" key="7">
    <source>
        <dbReference type="PROSITE" id="PS50261"/>
    </source>
</evidence>
<dbReference type="Proteomes" id="UP001195483">
    <property type="component" value="Unassembled WGS sequence"/>
</dbReference>
<reference evidence="8" key="3">
    <citation type="submission" date="2023-05" db="EMBL/GenBank/DDBJ databases">
        <authorList>
            <person name="Smith C.H."/>
        </authorList>
    </citation>
    <scope>NUCLEOTIDE SEQUENCE</scope>
    <source>
        <strain evidence="8">CHS0354</strain>
        <tissue evidence="8">Mantle</tissue>
    </source>
</reference>
<evidence type="ECO:0000256" key="6">
    <source>
        <dbReference type="SAM" id="SignalP"/>
    </source>
</evidence>
<comment type="caution">
    <text evidence="8">The sequence shown here is derived from an EMBL/GenBank/DDBJ whole genome shotgun (WGS) entry which is preliminary data.</text>
</comment>
<evidence type="ECO:0000256" key="4">
    <source>
        <dbReference type="ARBA" id="ARBA00023136"/>
    </source>
</evidence>
<gene>
    <name evidence="8" type="ORF">CHS0354_016149</name>
</gene>
<evidence type="ECO:0000256" key="1">
    <source>
        <dbReference type="ARBA" id="ARBA00004141"/>
    </source>
</evidence>